<evidence type="ECO:0000256" key="1">
    <source>
        <dbReference type="ARBA" id="ARBA00022553"/>
    </source>
</evidence>
<dbReference type="InterPro" id="IPR001789">
    <property type="entry name" value="Sig_transdc_resp-reg_receiver"/>
</dbReference>
<evidence type="ECO:0000256" key="2">
    <source>
        <dbReference type="ARBA" id="ARBA00023012"/>
    </source>
</evidence>
<gene>
    <name evidence="10" type="ORF">GCM10023172_28770</name>
</gene>
<dbReference type="SUPFAM" id="SSF52172">
    <property type="entry name" value="CheY-like"/>
    <property type="match status" value="1"/>
</dbReference>
<dbReference type="PROSITE" id="PS50110">
    <property type="entry name" value="RESPONSE_REGULATORY"/>
    <property type="match status" value="1"/>
</dbReference>
<dbReference type="SMART" id="SM00862">
    <property type="entry name" value="Trans_reg_C"/>
    <property type="match status" value="1"/>
</dbReference>
<accession>A0ABP8QHP1</accession>
<evidence type="ECO:0000256" key="5">
    <source>
        <dbReference type="ARBA" id="ARBA00023163"/>
    </source>
</evidence>
<dbReference type="InterPro" id="IPR036388">
    <property type="entry name" value="WH-like_DNA-bd_sf"/>
</dbReference>
<dbReference type="Proteomes" id="UP001501243">
    <property type="component" value="Unassembled WGS sequence"/>
</dbReference>
<dbReference type="PANTHER" id="PTHR48111:SF22">
    <property type="entry name" value="REGULATOR OF RPOS"/>
    <property type="match status" value="1"/>
</dbReference>
<dbReference type="SMART" id="SM00448">
    <property type="entry name" value="REC"/>
    <property type="match status" value="1"/>
</dbReference>
<dbReference type="Pfam" id="PF00486">
    <property type="entry name" value="Trans_reg_C"/>
    <property type="match status" value="1"/>
</dbReference>
<evidence type="ECO:0000256" key="4">
    <source>
        <dbReference type="ARBA" id="ARBA00023125"/>
    </source>
</evidence>
<sequence>MKILIVEDEPTLRSSLADHLRRDGYRCEEASTYAQAHEKIKLYHYDCVLVDLTLPGGTGLGLVRTLKADNSPAGVLILSARGALDDKVKGLELGADDYLTKPFHLAELTARLHAILRRRQFQGHNVVRFRDLTVLPDRAQVLVGGNLVPLTRKEYELLLYFLTNPNRLLTKESIAEHLWGDAADTADSFDFIYNHLKNLRKKLQEQGAPDYIRTVYGLGYELHSE</sequence>
<evidence type="ECO:0000259" key="9">
    <source>
        <dbReference type="PROSITE" id="PS51755"/>
    </source>
</evidence>
<dbReference type="EMBL" id="BAABGQ010000006">
    <property type="protein sequence ID" value="GAA4503601.1"/>
    <property type="molecule type" value="Genomic_DNA"/>
</dbReference>
<feature type="modified residue" description="4-aspartylphosphate" evidence="6">
    <location>
        <position position="51"/>
    </location>
</feature>
<evidence type="ECO:0000256" key="6">
    <source>
        <dbReference type="PROSITE-ProRule" id="PRU00169"/>
    </source>
</evidence>
<dbReference type="CDD" id="cd00383">
    <property type="entry name" value="trans_reg_C"/>
    <property type="match status" value="1"/>
</dbReference>
<protein>
    <submittedName>
        <fullName evidence="10">Response regulator transcription factor</fullName>
    </submittedName>
</protein>
<organism evidence="10 11">
    <name type="scientific">Hymenobacter ginsengisoli</name>
    <dbReference type="NCBI Taxonomy" id="1051626"/>
    <lineage>
        <taxon>Bacteria</taxon>
        <taxon>Pseudomonadati</taxon>
        <taxon>Bacteroidota</taxon>
        <taxon>Cytophagia</taxon>
        <taxon>Cytophagales</taxon>
        <taxon>Hymenobacteraceae</taxon>
        <taxon>Hymenobacter</taxon>
    </lineage>
</organism>
<keyword evidence="5" id="KW-0804">Transcription</keyword>
<dbReference type="InterPro" id="IPR011006">
    <property type="entry name" value="CheY-like_superfamily"/>
</dbReference>
<keyword evidence="4 7" id="KW-0238">DNA-binding</keyword>
<feature type="DNA-binding region" description="OmpR/PhoB-type" evidence="7">
    <location>
        <begin position="124"/>
        <end position="224"/>
    </location>
</feature>
<evidence type="ECO:0000313" key="10">
    <source>
        <dbReference type="EMBL" id="GAA4503601.1"/>
    </source>
</evidence>
<keyword evidence="2" id="KW-0902">Two-component regulatory system</keyword>
<reference evidence="11" key="1">
    <citation type="journal article" date="2019" name="Int. J. Syst. Evol. Microbiol.">
        <title>The Global Catalogue of Microorganisms (GCM) 10K type strain sequencing project: providing services to taxonomists for standard genome sequencing and annotation.</title>
        <authorList>
            <consortium name="The Broad Institute Genomics Platform"/>
            <consortium name="The Broad Institute Genome Sequencing Center for Infectious Disease"/>
            <person name="Wu L."/>
            <person name="Ma J."/>
        </authorList>
    </citation>
    <scope>NUCLEOTIDE SEQUENCE [LARGE SCALE GENOMIC DNA]</scope>
    <source>
        <strain evidence="11">JCM 17841</strain>
    </source>
</reference>
<dbReference type="PROSITE" id="PS51755">
    <property type="entry name" value="OMPR_PHOB"/>
    <property type="match status" value="1"/>
</dbReference>
<dbReference type="PANTHER" id="PTHR48111">
    <property type="entry name" value="REGULATOR OF RPOS"/>
    <property type="match status" value="1"/>
</dbReference>
<keyword evidence="1 6" id="KW-0597">Phosphoprotein</keyword>
<dbReference type="Gene3D" id="1.10.10.10">
    <property type="entry name" value="Winged helix-like DNA-binding domain superfamily/Winged helix DNA-binding domain"/>
    <property type="match status" value="1"/>
</dbReference>
<feature type="domain" description="OmpR/PhoB-type" evidence="9">
    <location>
        <begin position="124"/>
        <end position="224"/>
    </location>
</feature>
<evidence type="ECO:0000313" key="11">
    <source>
        <dbReference type="Proteomes" id="UP001501243"/>
    </source>
</evidence>
<proteinExistence type="predicted"/>
<dbReference type="InterPro" id="IPR039420">
    <property type="entry name" value="WalR-like"/>
</dbReference>
<evidence type="ECO:0000256" key="7">
    <source>
        <dbReference type="PROSITE-ProRule" id="PRU01091"/>
    </source>
</evidence>
<dbReference type="InterPro" id="IPR001867">
    <property type="entry name" value="OmpR/PhoB-type_DNA-bd"/>
</dbReference>
<feature type="domain" description="Response regulatory" evidence="8">
    <location>
        <begin position="2"/>
        <end position="116"/>
    </location>
</feature>
<evidence type="ECO:0000256" key="3">
    <source>
        <dbReference type="ARBA" id="ARBA00023015"/>
    </source>
</evidence>
<keyword evidence="3" id="KW-0805">Transcription regulation</keyword>
<dbReference type="RefSeq" id="WP_208129751.1">
    <property type="nucleotide sequence ID" value="NZ_BAABGQ010000006.1"/>
</dbReference>
<comment type="caution">
    <text evidence="10">The sequence shown here is derived from an EMBL/GenBank/DDBJ whole genome shotgun (WGS) entry which is preliminary data.</text>
</comment>
<dbReference type="Gene3D" id="6.10.250.690">
    <property type="match status" value="1"/>
</dbReference>
<evidence type="ECO:0000259" key="8">
    <source>
        <dbReference type="PROSITE" id="PS50110"/>
    </source>
</evidence>
<name>A0ABP8QHP1_9BACT</name>
<keyword evidence="11" id="KW-1185">Reference proteome</keyword>
<dbReference type="Pfam" id="PF00072">
    <property type="entry name" value="Response_reg"/>
    <property type="match status" value="1"/>
</dbReference>
<dbReference type="Gene3D" id="3.40.50.2300">
    <property type="match status" value="1"/>
</dbReference>